<gene>
    <name evidence="6" type="ORF">KDAU_72510</name>
</gene>
<evidence type="ECO:0000313" key="7">
    <source>
        <dbReference type="Proteomes" id="UP000287224"/>
    </source>
</evidence>
<dbReference type="PANTHER" id="PTHR11712">
    <property type="entry name" value="POLYKETIDE SYNTHASE-RELATED"/>
    <property type="match status" value="1"/>
</dbReference>
<dbReference type="Gene3D" id="3.40.47.10">
    <property type="match status" value="1"/>
</dbReference>
<keyword evidence="7" id="KW-1185">Reference proteome</keyword>
<accession>A0A401ZSY5</accession>
<dbReference type="AlphaFoldDB" id="A0A401ZSY5"/>
<dbReference type="InterPro" id="IPR014031">
    <property type="entry name" value="Ketoacyl_synth_C"/>
</dbReference>
<evidence type="ECO:0000259" key="5">
    <source>
        <dbReference type="PROSITE" id="PS52004"/>
    </source>
</evidence>
<name>A0A401ZSY5_9CHLR</name>
<dbReference type="SUPFAM" id="SSF53901">
    <property type="entry name" value="Thiolase-like"/>
    <property type="match status" value="2"/>
</dbReference>
<dbReference type="GO" id="GO:0004315">
    <property type="term" value="F:3-oxoacyl-[acyl-carrier-protein] synthase activity"/>
    <property type="evidence" value="ECO:0007669"/>
    <property type="project" value="TreeGrafter"/>
</dbReference>
<dbReference type="SMART" id="SM00825">
    <property type="entry name" value="PKS_KS"/>
    <property type="match status" value="1"/>
</dbReference>
<dbReference type="PROSITE" id="PS52004">
    <property type="entry name" value="KS3_2"/>
    <property type="match status" value="1"/>
</dbReference>
<feature type="domain" description="Ketosynthase family 3 (KS3)" evidence="5">
    <location>
        <begin position="1"/>
        <end position="420"/>
    </location>
</feature>
<dbReference type="Pfam" id="PF02801">
    <property type="entry name" value="Ketoacyl-synt_C"/>
    <property type="match status" value="1"/>
</dbReference>
<dbReference type="RefSeq" id="WP_126602788.1">
    <property type="nucleotide sequence ID" value="NZ_BIFQ01000002.1"/>
</dbReference>
<protein>
    <submittedName>
        <fullName evidence="6">Beta-ketoacyl-[acyl-carrier-protein] synthase II</fullName>
    </submittedName>
</protein>
<sequence>MEKIVITGMGVISPYGIGSDILWDKLMLGESGLKELTSFDTSHLQCHVGGQLQDFRSDAYLKPRLTRKLDRFSTFGLLSAQLALQHAGLLDEEKKTRWNGQEEKSHRVGITVGNNLGGWGFAERELRHLWRSGPRDVNPHMAVAWFPAAVQGNLSIHFGIKGIGRTFLSDRASGALALIHAAECLQRGRADIMLAGGTEAPFSAYAALCYETSGLMSQQTRGRSTAAYRPFDREHDGLIAGEGAAFFVLERAQDAQKRGAPILAEIAGWASTNDGYDFVKPAPDGVRYAAAMTEALRKAGAQAEELDCLFAAGSAVPEEDVSETRAIHLALGEKAMQVPVSVPKAAFGNLFGAAFAVDMAIALLAMRQRVIPSTPHLEQPAPECDLDYVRGTPRSIDTFDYSLINARGIGGANASMVLRRWEGEAALEQAR</sequence>
<dbReference type="InterPro" id="IPR020841">
    <property type="entry name" value="PKS_Beta-ketoAc_synthase_dom"/>
</dbReference>
<dbReference type="CDD" id="cd00834">
    <property type="entry name" value="KAS_I_II"/>
    <property type="match status" value="1"/>
</dbReference>
<dbReference type="Pfam" id="PF00109">
    <property type="entry name" value="ketoacyl-synt"/>
    <property type="match status" value="1"/>
</dbReference>
<dbReference type="PANTHER" id="PTHR11712:SF322">
    <property type="entry name" value="POLYKETIDE BETA-KETOACYL SYNTHASE 2-RELATED"/>
    <property type="match status" value="1"/>
</dbReference>
<evidence type="ECO:0000256" key="2">
    <source>
        <dbReference type="ARBA" id="ARBA00022679"/>
    </source>
</evidence>
<keyword evidence="3" id="KW-0012">Acyltransferase</keyword>
<dbReference type="GO" id="GO:0006633">
    <property type="term" value="P:fatty acid biosynthetic process"/>
    <property type="evidence" value="ECO:0007669"/>
    <property type="project" value="TreeGrafter"/>
</dbReference>
<dbReference type="InterPro" id="IPR000794">
    <property type="entry name" value="Beta-ketoacyl_synthase"/>
</dbReference>
<dbReference type="Proteomes" id="UP000287224">
    <property type="component" value="Unassembled WGS sequence"/>
</dbReference>
<evidence type="ECO:0000256" key="4">
    <source>
        <dbReference type="RuleBase" id="RU003694"/>
    </source>
</evidence>
<evidence type="ECO:0000313" key="6">
    <source>
        <dbReference type="EMBL" id="GCE09922.1"/>
    </source>
</evidence>
<keyword evidence="2 4" id="KW-0808">Transferase</keyword>
<comment type="similarity">
    <text evidence="1 4">Belongs to the thiolase-like superfamily. Beta-ketoacyl-ACP synthases family.</text>
</comment>
<dbReference type="OrthoDB" id="416758at2"/>
<dbReference type="InterPro" id="IPR016039">
    <property type="entry name" value="Thiolase-like"/>
</dbReference>
<organism evidence="6 7">
    <name type="scientific">Dictyobacter aurantiacus</name>
    <dbReference type="NCBI Taxonomy" id="1936993"/>
    <lineage>
        <taxon>Bacteria</taxon>
        <taxon>Bacillati</taxon>
        <taxon>Chloroflexota</taxon>
        <taxon>Ktedonobacteria</taxon>
        <taxon>Ktedonobacterales</taxon>
        <taxon>Dictyobacteraceae</taxon>
        <taxon>Dictyobacter</taxon>
    </lineage>
</organism>
<dbReference type="InterPro" id="IPR014030">
    <property type="entry name" value="Ketoacyl_synth_N"/>
</dbReference>
<evidence type="ECO:0000256" key="3">
    <source>
        <dbReference type="ARBA" id="ARBA00023315"/>
    </source>
</evidence>
<dbReference type="EMBL" id="BIFQ01000002">
    <property type="protein sequence ID" value="GCE09922.1"/>
    <property type="molecule type" value="Genomic_DNA"/>
</dbReference>
<comment type="caution">
    <text evidence="6">The sequence shown here is derived from an EMBL/GenBank/DDBJ whole genome shotgun (WGS) entry which is preliminary data.</text>
</comment>
<evidence type="ECO:0000256" key="1">
    <source>
        <dbReference type="ARBA" id="ARBA00008467"/>
    </source>
</evidence>
<reference evidence="7" key="1">
    <citation type="submission" date="2018-12" db="EMBL/GenBank/DDBJ databases">
        <title>Tengunoibacter tsumagoiensis gen. nov., sp. nov., Dictyobacter kobayashii sp. nov., D. alpinus sp. nov., and D. joshuensis sp. nov. and description of Dictyobacteraceae fam. nov. within the order Ktedonobacterales isolated from Tengu-no-mugimeshi.</title>
        <authorList>
            <person name="Wang C.M."/>
            <person name="Zheng Y."/>
            <person name="Sakai Y."/>
            <person name="Toyoda A."/>
            <person name="Minakuchi Y."/>
            <person name="Abe K."/>
            <person name="Yokota A."/>
            <person name="Yabe S."/>
        </authorList>
    </citation>
    <scope>NUCLEOTIDE SEQUENCE [LARGE SCALE GENOMIC DNA]</scope>
    <source>
        <strain evidence="7">S-27</strain>
    </source>
</reference>
<proteinExistence type="inferred from homology"/>